<feature type="transmembrane region" description="Helical" evidence="1">
    <location>
        <begin position="207"/>
        <end position="226"/>
    </location>
</feature>
<feature type="transmembrane region" description="Helical" evidence="1">
    <location>
        <begin position="69"/>
        <end position="90"/>
    </location>
</feature>
<gene>
    <name evidence="2" type="ORF">FA15DRAFT_707017</name>
</gene>
<evidence type="ECO:0000313" key="2">
    <source>
        <dbReference type="EMBL" id="TFK21665.1"/>
    </source>
</evidence>
<protein>
    <submittedName>
        <fullName evidence="2">Uncharacterized protein</fullName>
    </submittedName>
</protein>
<evidence type="ECO:0000313" key="3">
    <source>
        <dbReference type="Proteomes" id="UP000307440"/>
    </source>
</evidence>
<feature type="transmembrane region" description="Helical" evidence="1">
    <location>
        <begin position="12"/>
        <end position="33"/>
    </location>
</feature>
<dbReference type="AlphaFoldDB" id="A0A5C3KNP7"/>
<sequence length="262" mass="29417">MPVTIQRAKNRSAWFILMGTVVLFVLISMYNVLEFYQYALEFGVHSQLPRVPISHYFARKDWRSPAESFIFYLIVWTADALIIYRCYIVWQRSWKVVILPCLLLLVSIGTNSAILAWRIDRTTLTWKQLGPIVASNYPVNIALNCITTGLISFHIWRGHVASRKAGLMSAGVNLSTVLRIVIESASIYTVQQFILLVISYLGHPAQFLFFGPVVSSIGIVFLLVVIRTHAAQSSATAGLIVIPTLSQAQLQSQSHTTMSRNS</sequence>
<feature type="transmembrane region" description="Helical" evidence="1">
    <location>
        <begin position="137"/>
        <end position="156"/>
    </location>
</feature>
<keyword evidence="1" id="KW-0812">Transmembrane</keyword>
<proteinExistence type="predicted"/>
<evidence type="ECO:0000256" key="1">
    <source>
        <dbReference type="SAM" id="Phobius"/>
    </source>
</evidence>
<dbReference type="OrthoDB" id="3354175at2759"/>
<organism evidence="2 3">
    <name type="scientific">Coprinopsis marcescibilis</name>
    <name type="common">Agaric fungus</name>
    <name type="synonym">Psathyrella marcescibilis</name>
    <dbReference type="NCBI Taxonomy" id="230819"/>
    <lineage>
        <taxon>Eukaryota</taxon>
        <taxon>Fungi</taxon>
        <taxon>Dikarya</taxon>
        <taxon>Basidiomycota</taxon>
        <taxon>Agaricomycotina</taxon>
        <taxon>Agaricomycetes</taxon>
        <taxon>Agaricomycetidae</taxon>
        <taxon>Agaricales</taxon>
        <taxon>Agaricineae</taxon>
        <taxon>Psathyrellaceae</taxon>
        <taxon>Coprinopsis</taxon>
    </lineage>
</organism>
<dbReference type="EMBL" id="ML210261">
    <property type="protein sequence ID" value="TFK21665.1"/>
    <property type="molecule type" value="Genomic_DNA"/>
</dbReference>
<keyword evidence="1" id="KW-1133">Transmembrane helix</keyword>
<name>A0A5C3KNP7_COPMA</name>
<dbReference type="Proteomes" id="UP000307440">
    <property type="component" value="Unassembled WGS sequence"/>
</dbReference>
<feature type="transmembrane region" description="Helical" evidence="1">
    <location>
        <begin position="177"/>
        <end position="201"/>
    </location>
</feature>
<keyword evidence="3" id="KW-1185">Reference proteome</keyword>
<feature type="transmembrane region" description="Helical" evidence="1">
    <location>
        <begin position="97"/>
        <end position="117"/>
    </location>
</feature>
<accession>A0A5C3KNP7</accession>
<keyword evidence="1" id="KW-0472">Membrane</keyword>
<reference evidence="2 3" key="1">
    <citation type="journal article" date="2019" name="Nat. Ecol. Evol.">
        <title>Megaphylogeny resolves global patterns of mushroom evolution.</title>
        <authorList>
            <person name="Varga T."/>
            <person name="Krizsan K."/>
            <person name="Foldi C."/>
            <person name="Dima B."/>
            <person name="Sanchez-Garcia M."/>
            <person name="Sanchez-Ramirez S."/>
            <person name="Szollosi G.J."/>
            <person name="Szarkandi J.G."/>
            <person name="Papp V."/>
            <person name="Albert L."/>
            <person name="Andreopoulos W."/>
            <person name="Angelini C."/>
            <person name="Antonin V."/>
            <person name="Barry K.W."/>
            <person name="Bougher N.L."/>
            <person name="Buchanan P."/>
            <person name="Buyck B."/>
            <person name="Bense V."/>
            <person name="Catcheside P."/>
            <person name="Chovatia M."/>
            <person name="Cooper J."/>
            <person name="Damon W."/>
            <person name="Desjardin D."/>
            <person name="Finy P."/>
            <person name="Geml J."/>
            <person name="Haridas S."/>
            <person name="Hughes K."/>
            <person name="Justo A."/>
            <person name="Karasinski D."/>
            <person name="Kautmanova I."/>
            <person name="Kiss B."/>
            <person name="Kocsube S."/>
            <person name="Kotiranta H."/>
            <person name="LaButti K.M."/>
            <person name="Lechner B.E."/>
            <person name="Liimatainen K."/>
            <person name="Lipzen A."/>
            <person name="Lukacs Z."/>
            <person name="Mihaltcheva S."/>
            <person name="Morgado L.N."/>
            <person name="Niskanen T."/>
            <person name="Noordeloos M.E."/>
            <person name="Ohm R.A."/>
            <person name="Ortiz-Santana B."/>
            <person name="Ovrebo C."/>
            <person name="Racz N."/>
            <person name="Riley R."/>
            <person name="Savchenko A."/>
            <person name="Shiryaev A."/>
            <person name="Soop K."/>
            <person name="Spirin V."/>
            <person name="Szebenyi C."/>
            <person name="Tomsovsky M."/>
            <person name="Tulloss R.E."/>
            <person name="Uehling J."/>
            <person name="Grigoriev I.V."/>
            <person name="Vagvolgyi C."/>
            <person name="Papp T."/>
            <person name="Martin F.M."/>
            <person name="Miettinen O."/>
            <person name="Hibbett D.S."/>
            <person name="Nagy L.G."/>
        </authorList>
    </citation>
    <scope>NUCLEOTIDE SEQUENCE [LARGE SCALE GENOMIC DNA]</scope>
    <source>
        <strain evidence="2 3">CBS 121175</strain>
    </source>
</reference>